<evidence type="ECO:0000256" key="6">
    <source>
        <dbReference type="ARBA" id="ARBA00022516"/>
    </source>
</evidence>
<keyword evidence="12" id="KW-0594">Phospholipid biosynthesis</keyword>
<evidence type="ECO:0000256" key="10">
    <source>
        <dbReference type="ARBA" id="ARBA00023098"/>
    </source>
</evidence>
<dbReference type="Proteomes" id="UP000229757">
    <property type="component" value="Chromosome"/>
</dbReference>
<evidence type="ECO:0000256" key="11">
    <source>
        <dbReference type="ARBA" id="ARBA00023136"/>
    </source>
</evidence>
<feature type="transmembrane region" description="Helical" evidence="16">
    <location>
        <begin position="182"/>
        <end position="203"/>
    </location>
</feature>
<dbReference type="InterPro" id="IPR004533">
    <property type="entry name" value="CDP-diaglyc--ser_O-PTrfase"/>
</dbReference>
<sequence>MSTKNESIVEPETETETETETVAVAETNLRRGVYLIPNLLTTSALFAGFFAIISSINGDFEKACIAIFVAQLLDGADGRVARMTHTQSEFGAQYDSMSDLVAFGLAPALLAFLWSLNGLGQTGWVLAFIFAASGALRLARFNVQISKVDKKYFVGLPSPAGAAVIWSIIWSMEAFGVSGSQLIWFMAILVPLVGVMMVSPIRYFSFKDISAQRRVPFFVLLAIVLVLALVALDPPRVLLGFALTYALHGPILEVIKFVTGKKRKATSS</sequence>
<keyword evidence="18" id="KW-1185">Reference proteome</keyword>
<evidence type="ECO:0000256" key="5">
    <source>
        <dbReference type="ARBA" id="ARBA00017171"/>
    </source>
</evidence>
<evidence type="ECO:0000256" key="7">
    <source>
        <dbReference type="ARBA" id="ARBA00022679"/>
    </source>
</evidence>
<dbReference type="EC" id="2.7.8.8" evidence="4"/>
<gene>
    <name evidence="17" type="ORF">REIFOR_00434</name>
</gene>
<evidence type="ECO:0000256" key="12">
    <source>
        <dbReference type="ARBA" id="ARBA00023209"/>
    </source>
</evidence>
<evidence type="ECO:0000256" key="1">
    <source>
        <dbReference type="ARBA" id="ARBA00000287"/>
    </source>
</evidence>
<dbReference type="AlphaFoldDB" id="A0A2K8KNE4"/>
<evidence type="ECO:0000256" key="8">
    <source>
        <dbReference type="ARBA" id="ARBA00022692"/>
    </source>
</evidence>
<dbReference type="OrthoDB" id="9777147at2"/>
<protein>
    <recommendedName>
        <fullName evidence="5">CDP-diacylglycerol--serine O-phosphatidyltransferase</fullName>
        <ecNumber evidence="4">2.7.8.8</ecNumber>
    </recommendedName>
    <alternativeName>
        <fullName evidence="14">Phosphatidylserine synthase</fullName>
    </alternativeName>
</protein>
<evidence type="ECO:0000256" key="9">
    <source>
        <dbReference type="ARBA" id="ARBA00022989"/>
    </source>
</evidence>
<feature type="transmembrane region" description="Helical" evidence="16">
    <location>
        <begin position="238"/>
        <end position="258"/>
    </location>
</feature>
<dbReference type="InterPro" id="IPR050324">
    <property type="entry name" value="CDP-alcohol_PTase-I"/>
</dbReference>
<evidence type="ECO:0000313" key="18">
    <source>
        <dbReference type="Proteomes" id="UP000229757"/>
    </source>
</evidence>
<proteinExistence type="inferred from homology"/>
<evidence type="ECO:0000256" key="4">
    <source>
        <dbReference type="ARBA" id="ARBA00013174"/>
    </source>
</evidence>
<keyword evidence="8 16" id="KW-0812">Transmembrane</keyword>
<dbReference type="EMBL" id="CP011797">
    <property type="protein sequence ID" value="ATX75609.1"/>
    <property type="molecule type" value="Genomic_DNA"/>
</dbReference>
<dbReference type="InterPro" id="IPR000462">
    <property type="entry name" value="CDP-OH_P_trans"/>
</dbReference>
<feature type="transmembrane region" description="Helical" evidence="16">
    <location>
        <begin position="152"/>
        <end position="170"/>
    </location>
</feature>
<feature type="transmembrane region" description="Helical" evidence="16">
    <location>
        <begin position="215"/>
        <end position="232"/>
    </location>
</feature>
<comment type="similarity">
    <text evidence="3 15">Belongs to the CDP-alcohol phosphatidyltransferase class-I family.</text>
</comment>
<dbReference type="GO" id="GO:0016020">
    <property type="term" value="C:membrane"/>
    <property type="evidence" value="ECO:0007669"/>
    <property type="project" value="InterPro"/>
</dbReference>
<dbReference type="PANTHER" id="PTHR14269:SF61">
    <property type="entry name" value="CDP-DIACYLGLYCEROL--SERINE O-PHOSPHATIDYLTRANSFERASE"/>
    <property type="match status" value="1"/>
</dbReference>
<dbReference type="KEGG" id="rfo:REIFOR_00434"/>
<dbReference type="InterPro" id="IPR043130">
    <property type="entry name" value="CDP-OH_PTrfase_TM_dom"/>
</dbReference>
<comment type="catalytic activity">
    <reaction evidence="1">
        <text>a CDP-1,2-diacyl-sn-glycerol + L-serine = a 1,2-diacyl-sn-glycero-3-phospho-L-serine + CMP + H(+)</text>
        <dbReference type="Rhea" id="RHEA:16913"/>
        <dbReference type="ChEBI" id="CHEBI:15378"/>
        <dbReference type="ChEBI" id="CHEBI:33384"/>
        <dbReference type="ChEBI" id="CHEBI:57262"/>
        <dbReference type="ChEBI" id="CHEBI:58332"/>
        <dbReference type="ChEBI" id="CHEBI:60377"/>
        <dbReference type="EC" id="2.7.8.8"/>
    </reaction>
</comment>
<keyword evidence="11 16" id="KW-0472">Membrane</keyword>
<keyword evidence="7 15" id="KW-0808">Transferase</keyword>
<keyword evidence="9 16" id="KW-1133">Transmembrane helix</keyword>
<keyword evidence="6" id="KW-0444">Lipid biosynthesis</keyword>
<evidence type="ECO:0000256" key="13">
    <source>
        <dbReference type="ARBA" id="ARBA00023264"/>
    </source>
</evidence>
<dbReference type="InterPro" id="IPR048254">
    <property type="entry name" value="CDP_ALCOHOL_P_TRANSF_CS"/>
</dbReference>
<keyword evidence="13" id="KW-1208">Phospholipid metabolism</keyword>
<accession>A0A2K8KNE4</accession>
<evidence type="ECO:0000256" key="15">
    <source>
        <dbReference type="RuleBase" id="RU003750"/>
    </source>
</evidence>
<dbReference type="PANTHER" id="PTHR14269">
    <property type="entry name" value="CDP-DIACYLGLYCEROL--GLYCEROL-3-PHOSPHATE 3-PHOSPHATIDYLTRANSFERASE-RELATED"/>
    <property type="match status" value="1"/>
</dbReference>
<evidence type="ECO:0000256" key="3">
    <source>
        <dbReference type="ARBA" id="ARBA00010441"/>
    </source>
</evidence>
<dbReference type="GO" id="GO:0012505">
    <property type="term" value="C:endomembrane system"/>
    <property type="evidence" value="ECO:0007669"/>
    <property type="project" value="UniProtKB-SubCell"/>
</dbReference>
<organism evidence="17 18">
    <name type="scientific">Reinekea forsetii</name>
    <dbReference type="NCBI Taxonomy" id="1336806"/>
    <lineage>
        <taxon>Bacteria</taxon>
        <taxon>Pseudomonadati</taxon>
        <taxon>Pseudomonadota</taxon>
        <taxon>Gammaproteobacteria</taxon>
        <taxon>Oceanospirillales</taxon>
        <taxon>Saccharospirillaceae</taxon>
        <taxon>Reinekea</taxon>
    </lineage>
</organism>
<reference evidence="17 18" key="1">
    <citation type="journal article" date="2017" name="Environ. Microbiol.">
        <title>Genomic and physiological analyses of 'Reinekea forsetii' reveal a versatile opportunistic lifestyle during spring algae blooms.</title>
        <authorList>
            <person name="Avci B."/>
            <person name="Hahnke R.L."/>
            <person name="Chafee M."/>
            <person name="Fischer T."/>
            <person name="Gruber-Vodicka H."/>
            <person name="Tegetmeyer H.E."/>
            <person name="Harder J."/>
            <person name="Fuchs B.M."/>
            <person name="Amann R.I."/>
            <person name="Teeling H."/>
        </authorList>
    </citation>
    <scope>NUCLEOTIDE SEQUENCE [LARGE SCALE GENOMIC DNA]</scope>
    <source>
        <strain evidence="17 18">Hel1_31_D35</strain>
    </source>
</reference>
<keyword evidence="10" id="KW-0443">Lipid metabolism</keyword>
<dbReference type="RefSeq" id="WP_100256003.1">
    <property type="nucleotide sequence ID" value="NZ_CP011797.1"/>
</dbReference>
<feature type="transmembrane region" description="Helical" evidence="16">
    <location>
        <begin position="34"/>
        <end position="53"/>
    </location>
</feature>
<dbReference type="PROSITE" id="PS00379">
    <property type="entry name" value="CDP_ALCOHOL_P_TRANSF"/>
    <property type="match status" value="1"/>
</dbReference>
<evidence type="ECO:0000256" key="14">
    <source>
        <dbReference type="ARBA" id="ARBA00032361"/>
    </source>
</evidence>
<name>A0A2K8KNE4_9GAMM</name>
<dbReference type="GO" id="GO:0008654">
    <property type="term" value="P:phospholipid biosynthetic process"/>
    <property type="evidence" value="ECO:0007669"/>
    <property type="project" value="UniProtKB-KW"/>
</dbReference>
<evidence type="ECO:0000313" key="17">
    <source>
        <dbReference type="EMBL" id="ATX75609.1"/>
    </source>
</evidence>
<dbReference type="Pfam" id="PF01066">
    <property type="entry name" value="CDP-OH_P_transf"/>
    <property type="match status" value="1"/>
</dbReference>
<comment type="subcellular location">
    <subcellularLocation>
        <location evidence="2">Endomembrane system</location>
        <topology evidence="2">Multi-pass membrane protein</topology>
    </subcellularLocation>
</comment>
<dbReference type="Gene3D" id="1.20.120.1760">
    <property type="match status" value="1"/>
</dbReference>
<evidence type="ECO:0000256" key="16">
    <source>
        <dbReference type="SAM" id="Phobius"/>
    </source>
</evidence>
<dbReference type="GO" id="GO:0003882">
    <property type="term" value="F:CDP-diacylglycerol-serine O-phosphatidyltransferase activity"/>
    <property type="evidence" value="ECO:0007669"/>
    <property type="project" value="UniProtKB-EC"/>
</dbReference>
<evidence type="ECO:0000256" key="2">
    <source>
        <dbReference type="ARBA" id="ARBA00004127"/>
    </source>
</evidence>
<dbReference type="NCBIfam" id="TIGR00473">
    <property type="entry name" value="pssA"/>
    <property type="match status" value="1"/>
</dbReference>